<keyword evidence="9" id="KW-0233">DNA recombination</keyword>
<evidence type="ECO:0000256" key="1">
    <source>
        <dbReference type="ARBA" id="ARBA00022722"/>
    </source>
</evidence>
<accession>A0A6L2KRS1</accession>
<keyword evidence="2" id="KW-0479">Metal-binding</keyword>
<keyword evidence="8" id="KW-0239">DNA-directed DNA polymerase</keyword>
<evidence type="ECO:0000256" key="9">
    <source>
        <dbReference type="ARBA" id="ARBA00023172"/>
    </source>
</evidence>
<dbReference type="InterPro" id="IPR001584">
    <property type="entry name" value="Integrase_cat-core"/>
</dbReference>
<dbReference type="SUPFAM" id="SSF53098">
    <property type="entry name" value="Ribonuclease H-like"/>
    <property type="match status" value="1"/>
</dbReference>
<organism evidence="11">
    <name type="scientific">Tanacetum cinerariifolium</name>
    <name type="common">Dalmatian daisy</name>
    <name type="synonym">Chrysanthemum cinerariifolium</name>
    <dbReference type="NCBI Taxonomy" id="118510"/>
    <lineage>
        <taxon>Eukaryota</taxon>
        <taxon>Viridiplantae</taxon>
        <taxon>Streptophyta</taxon>
        <taxon>Embryophyta</taxon>
        <taxon>Tracheophyta</taxon>
        <taxon>Spermatophyta</taxon>
        <taxon>Magnoliopsida</taxon>
        <taxon>eudicotyledons</taxon>
        <taxon>Gunneridae</taxon>
        <taxon>Pentapetalae</taxon>
        <taxon>asterids</taxon>
        <taxon>campanulids</taxon>
        <taxon>Asterales</taxon>
        <taxon>Asteraceae</taxon>
        <taxon>Asteroideae</taxon>
        <taxon>Anthemideae</taxon>
        <taxon>Anthemidinae</taxon>
        <taxon>Tanacetum</taxon>
    </lineage>
</organism>
<dbReference type="PROSITE" id="PS50994">
    <property type="entry name" value="INTEGRASE"/>
    <property type="match status" value="1"/>
</dbReference>
<evidence type="ECO:0000256" key="6">
    <source>
        <dbReference type="ARBA" id="ARBA00022908"/>
    </source>
</evidence>
<dbReference type="Pfam" id="PF00665">
    <property type="entry name" value="rve"/>
    <property type="match status" value="1"/>
</dbReference>
<evidence type="ECO:0000259" key="10">
    <source>
        <dbReference type="PROSITE" id="PS50994"/>
    </source>
</evidence>
<evidence type="ECO:0000313" key="11">
    <source>
        <dbReference type="EMBL" id="GEU51659.1"/>
    </source>
</evidence>
<dbReference type="GO" id="GO:0015074">
    <property type="term" value="P:DNA integration"/>
    <property type="evidence" value="ECO:0007669"/>
    <property type="project" value="UniProtKB-KW"/>
</dbReference>
<keyword evidence="3" id="KW-0255">Endonuclease</keyword>
<dbReference type="InterPro" id="IPR036397">
    <property type="entry name" value="RNaseH_sf"/>
</dbReference>
<evidence type="ECO:0000256" key="4">
    <source>
        <dbReference type="ARBA" id="ARBA00022801"/>
    </source>
</evidence>
<protein>
    <recommendedName>
        <fullName evidence="10">Integrase catalytic domain-containing protein</fullName>
    </recommendedName>
</protein>
<evidence type="ECO:0000256" key="7">
    <source>
        <dbReference type="ARBA" id="ARBA00022918"/>
    </source>
</evidence>
<dbReference type="GO" id="GO:0003964">
    <property type="term" value="F:RNA-directed DNA polymerase activity"/>
    <property type="evidence" value="ECO:0007669"/>
    <property type="project" value="UniProtKB-KW"/>
</dbReference>
<evidence type="ECO:0000256" key="5">
    <source>
        <dbReference type="ARBA" id="ARBA00022842"/>
    </source>
</evidence>
<dbReference type="GO" id="GO:0003676">
    <property type="term" value="F:nucleic acid binding"/>
    <property type="evidence" value="ECO:0007669"/>
    <property type="project" value="InterPro"/>
</dbReference>
<dbReference type="GO" id="GO:0016787">
    <property type="term" value="F:hydrolase activity"/>
    <property type="evidence" value="ECO:0007669"/>
    <property type="project" value="UniProtKB-KW"/>
</dbReference>
<keyword evidence="8" id="KW-0808">Transferase</keyword>
<keyword evidence="5" id="KW-0460">Magnesium</keyword>
<keyword evidence="4" id="KW-0378">Hydrolase</keyword>
<dbReference type="GO" id="GO:0003887">
    <property type="term" value="F:DNA-directed DNA polymerase activity"/>
    <property type="evidence" value="ECO:0007669"/>
    <property type="project" value="UniProtKB-KW"/>
</dbReference>
<reference evidence="11" key="1">
    <citation type="journal article" date="2019" name="Sci. Rep.">
        <title>Draft genome of Tanacetum cinerariifolium, the natural source of mosquito coil.</title>
        <authorList>
            <person name="Yamashiro T."/>
            <person name="Shiraishi A."/>
            <person name="Satake H."/>
            <person name="Nakayama K."/>
        </authorList>
    </citation>
    <scope>NUCLEOTIDE SEQUENCE</scope>
</reference>
<keyword evidence="6" id="KW-0229">DNA integration</keyword>
<dbReference type="Pfam" id="PF13976">
    <property type="entry name" value="gag_pre-integrs"/>
    <property type="match status" value="1"/>
</dbReference>
<sequence length="665" mass="75960">MTTLAEFVILSSADNRPPMLEKQLANISGIGGNNSGQQRVMKCFNCQGKCHMARQCLNPKRKRDATWFRDKVLLVEAQGSAYQVDDLDAYDSDLDDFTSKTVLVANLSDYGSDVLFEVNKDNLIANESLFAELEKYKERLKLLEERQNVDLSTREKLIMDDIIREKNVQFADFEKEINYFEQTLLDQSKEKGLLTKTFNVFKNESKEKEPKNIDKEIALENKLKELDNSVSKMGLSTITSTNQVPFREPILPEVIAQESIVTKVYTKRPKVPKTNGSNSKPKISKSVISNKTEPDLEVPFRKHMCFVRNLEGDDLLSGSREANLYTLSMGDMIAFSPTCLLSKASKTKSWLWHQRLSHLNFDAINHLAKNGLVRGKLYLLHMDLYGPMRVTSINEKKYILIIVDDYSLFTWVTFLALKDEAPNFIIMFLKMIQVRLNTPVRNICTNNGTEFVNQTLRRYYESVGISHETSAEAVATACYTQNQSIIWRRHRKTPYELLHDKKPYLSYLHVFGALCYPNNDSEDLGKLQAKADIGPRLQCMTYATFSSGLVSNHLPQQPCIPPLRYDWDHLFQLMFDEYFNPPTISIFLVPVVDAPRAVDLANSPVSMSIDQVALLKSIPSTQKQEHSLIISQGFEELPKHHIFMMILTPSKSQQCSEIPLWDATS</sequence>
<dbReference type="Gene3D" id="3.30.420.10">
    <property type="entry name" value="Ribonuclease H-like superfamily/Ribonuclease H"/>
    <property type="match status" value="1"/>
</dbReference>
<dbReference type="InterPro" id="IPR012337">
    <property type="entry name" value="RNaseH-like_sf"/>
</dbReference>
<keyword evidence="7" id="KW-0695">RNA-directed DNA polymerase</keyword>
<evidence type="ECO:0000256" key="2">
    <source>
        <dbReference type="ARBA" id="ARBA00022723"/>
    </source>
</evidence>
<name>A0A6L2KRS1_TANCI</name>
<comment type="caution">
    <text evidence="11">The sequence shown here is derived from an EMBL/GenBank/DDBJ whole genome shotgun (WGS) entry which is preliminary data.</text>
</comment>
<keyword evidence="8" id="KW-0548">Nucleotidyltransferase</keyword>
<dbReference type="PANTHER" id="PTHR42648:SF11">
    <property type="entry name" value="TRANSPOSON TY4-P GAG-POL POLYPROTEIN"/>
    <property type="match status" value="1"/>
</dbReference>
<evidence type="ECO:0000256" key="3">
    <source>
        <dbReference type="ARBA" id="ARBA00022759"/>
    </source>
</evidence>
<dbReference type="InterPro" id="IPR039537">
    <property type="entry name" value="Retrotran_Ty1/copia-like"/>
</dbReference>
<feature type="domain" description="Integrase catalytic" evidence="10">
    <location>
        <begin position="372"/>
        <end position="472"/>
    </location>
</feature>
<dbReference type="EMBL" id="BKCJ010002900">
    <property type="protein sequence ID" value="GEU51659.1"/>
    <property type="molecule type" value="Genomic_DNA"/>
</dbReference>
<dbReference type="GO" id="GO:0004519">
    <property type="term" value="F:endonuclease activity"/>
    <property type="evidence" value="ECO:0007669"/>
    <property type="project" value="UniProtKB-KW"/>
</dbReference>
<keyword evidence="1" id="KW-0540">Nuclease</keyword>
<dbReference type="GO" id="GO:0006310">
    <property type="term" value="P:DNA recombination"/>
    <property type="evidence" value="ECO:0007669"/>
    <property type="project" value="UniProtKB-KW"/>
</dbReference>
<evidence type="ECO:0000256" key="8">
    <source>
        <dbReference type="ARBA" id="ARBA00022932"/>
    </source>
</evidence>
<dbReference type="InterPro" id="IPR025724">
    <property type="entry name" value="GAG-pre-integrase_dom"/>
</dbReference>
<gene>
    <name evidence="11" type="ORF">Tci_023637</name>
</gene>
<dbReference type="AlphaFoldDB" id="A0A6L2KRS1"/>
<proteinExistence type="predicted"/>
<dbReference type="GO" id="GO:0046872">
    <property type="term" value="F:metal ion binding"/>
    <property type="evidence" value="ECO:0007669"/>
    <property type="project" value="UniProtKB-KW"/>
</dbReference>
<dbReference type="PANTHER" id="PTHR42648">
    <property type="entry name" value="TRANSPOSASE, PUTATIVE-RELATED"/>
    <property type="match status" value="1"/>
</dbReference>